<dbReference type="EMBL" id="JANPWB010000011">
    <property type="protein sequence ID" value="KAJ1124657.1"/>
    <property type="molecule type" value="Genomic_DNA"/>
</dbReference>
<dbReference type="Proteomes" id="UP001066276">
    <property type="component" value="Chromosome 7"/>
</dbReference>
<accession>A0AAV7PBD1</accession>
<dbReference type="AlphaFoldDB" id="A0AAV7PBD1"/>
<name>A0AAV7PBD1_PLEWA</name>
<evidence type="ECO:0000256" key="1">
    <source>
        <dbReference type="SAM" id="MobiDB-lite"/>
    </source>
</evidence>
<proteinExistence type="predicted"/>
<gene>
    <name evidence="2" type="ORF">NDU88_003106</name>
</gene>
<protein>
    <submittedName>
        <fullName evidence="2">Uncharacterized protein</fullName>
    </submittedName>
</protein>
<organism evidence="2 3">
    <name type="scientific">Pleurodeles waltl</name>
    <name type="common">Iberian ribbed newt</name>
    <dbReference type="NCBI Taxonomy" id="8319"/>
    <lineage>
        <taxon>Eukaryota</taxon>
        <taxon>Metazoa</taxon>
        <taxon>Chordata</taxon>
        <taxon>Craniata</taxon>
        <taxon>Vertebrata</taxon>
        <taxon>Euteleostomi</taxon>
        <taxon>Amphibia</taxon>
        <taxon>Batrachia</taxon>
        <taxon>Caudata</taxon>
        <taxon>Salamandroidea</taxon>
        <taxon>Salamandridae</taxon>
        <taxon>Pleurodelinae</taxon>
        <taxon>Pleurodeles</taxon>
    </lineage>
</organism>
<reference evidence="2" key="1">
    <citation type="journal article" date="2022" name="bioRxiv">
        <title>Sequencing and chromosome-scale assembly of the giantPleurodeles waltlgenome.</title>
        <authorList>
            <person name="Brown T."/>
            <person name="Elewa A."/>
            <person name="Iarovenko S."/>
            <person name="Subramanian E."/>
            <person name="Araus A.J."/>
            <person name="Petzold A."/>
            <person name="Susuki M."/>
            <person name="Suzuki K.-i.T."/>
            <person name="Hayashi T."/>
            <person name="Toyoda A."/>
            <person name="Oliveira C."/>
            <person name="Osipova E."/>
            <person name="Leigh N.D."/>
            <person name="Simon A."/>
            <person name="Yun M.H."/>
        </authorList>
    </citation>
    <scope>NUCLEOTIDE SEQUENCE</scope>
    <source>
        <strain evidence="2">20211129_DDA</strain>
        <tissue evidence="2">Liver</tissue>
    </source>
</reference>
<evidence type="ECO:0000313" key="2">
    <source>
        <dbReference type="EMBL" id="KAJ1124657.1"/>
    </source>
</evidence>
<feature type="region of interest" description="Disordered" evidence="1">
    <location>
        <begin position="152"/>
        <end position="173"/>
    </location>
</feature>
<comment type="caution">
    <text evidence="2">The sequence shown here is derived from an EMBL/GenBank/DDBJ whole genome shotgun (WGS) entry which is preliminary data.</text>
</comment>
<evidence type="ECO:0000313" key="3">
    <source>
        <dbReference type="Proteomes" id="UP001066276"/>
    </source>
</evidence>
<sequence length="173" mass="18980">MRFSLQSRHSCCFAPATLPAVLFPAVVAAAITFPSTLPAGTTTVATAWGGEVWRRWCRRQRPVKVVQPAAIKLRIRENLNNSKLVEALEAKKITPPNTGDVRLLSPIEISSTLDLELPTDSSPVCKSLRHSWTTLAQDQPVGLACMSFNSEPTEKVARQEESSKGEIRDNAEL</sequence>
<keyword evidence="3" id="KW-1185">Reference proteome</keyword>